<comment type="subcellular location">
    <subcellularLocation>
        <location evidence="1">Endoplasmic reticulum membrane</location>
    </subcellularLocation>
</comment>
<keyword evidence="3" id="KW-0597">Phosphoprotein</keyword>
<feature type="compositionally biased region" description="Polar residues" evidence="11">
    <location>
        <begin position="1113"/>
        <end position="1126"/>
    </location>
</feature>
<dbReference type="Pfam" id="PF25669">
    <property type="entry name" value="SMP_MUG190-like"/>
    <property type="match status" value="1"/>
</dbReference>
<dbReference type="InterPro" id="IPR037767">
    <property type="entry name" value="C2A_Mug190-like"/>
</dbReference>
<keyword evidence="2" id="KW-0813">Transport</keyword>
<dbReference type="PANTHER" id="PTHR47348">
    <property type="entry name" value="MEIOTICALLY UP-REGULATED GENE 190 PROTEIN"/>
    <property type="match status" value="1"/>
</dbReference>
<sequence>MASTQEKVVPSGQHYSGTNRIPNIKQFIEGLDSDKKKRDAEIDARQQQLQQKQKQQQQGKNGEISEHTAYDNAKGKRRRVVTDPITGNEVEIDDMDSKLLNSVKEPVLSIPNANLNKDTTVKTEATQSGEEYRRNQDITAPPDPIEPGSTSDVPIHGEKTNVLFHPTPSVTYEPMFAALEARANVLCAAIFITIVVVGKVFGGRLLGLIPLAICVASGIFLWFKDLIRQGRDTEWSSEQKRGETAVVNLIPESVEWLNSALALMWGLINPDMFAGVADTLEDVMQASVPGVVDNVKVNDISQGNNPIRVLSLRALPDSHVKELKNEIRKEDSKNKDPQEAAADEEGGEFYNLEATVAYHALPSGTDLASKARNMGLQVVFYLGVRGLFGVPFPIWVELNGLVCTVRLRVALSPEPPYVKTVSFTLMGLPKIEASCVPLMEKGANILNLPLISNFVNWAIAAAANMYVAPKSMTLDIGKMLQGDGIQKETNALGVLYIRIHKATGLSKQDSRGSKGGGSDPYICVAFSKFGKPQYCTRVIQDDLNPVFSETCALLVTSDIIRADEQLSLELWDSDRSSADDVVGKVELSIQKLIQHPGKMFPEVSNLRGVKAESTMPGELHWEVGYFTKTQFRRALRTDGKNPELPKELRDDPKFQDDHGVISTPDEDAVVHTPPDPLWPSGILSVVVHQIVGLEMENVKGSNGKRKGREFEPARPEAGELKEEQSKRLPSSYCTIIINDELVYKTRTKVVSSKPIFEAGTERFIRDWRSAIVTITVRDSRNRQHDPIIGVVPLKLSDILLTSSQSTRWYPLDGGIGFGRVRISVLFRSVDLKLIPSQIGFGEVGTFEFLSDNITSTKYAPSSRIKMRLRTGGSSANIRGDKSSRTEDGNGVRWDVSGEEEGKSKGDNRIRLPVQYRYRSPIFFELHPVGRRGKDAYACLWLQDLVDNEEADFNIPIWKCDNPLRLSQNYITEENYKSVPDIDIEEVGRLQFRGRFKPGMDLEHLKFVSDNDSRETVETWEACFAEGVRTEVVKAEVPKHVQKMHDQALLKSRDVLASASKGDQQKWLSKDGTNTDWSGAFGKGETSAGETAASTSVVPTASGTAAAIEGVNGPSHQSTINSASADSNEYDDDDEDDDDGDFYNNDEDFDEDGDEEGVDGDDIIHEEGADGEGFVRTTRRKSMRSSRTQPSGDSVDLGIGDASSATNGAAAPAGPSRVNSTATGRPMSSGSVGAGSNSGQTSATSTDATSTSGSRRKSISSVAHPVKQYKDYKSRNRDLHRRHRGLMQWKPMRNIQFAKDEAKFAVRRVLNVGKLSGRSPDIETEV</sequence>
<evidence type="ECO:0000256" key="5">
    <source>
        <dbReference type="ARBA" id="ARBA00022737"/>
    </source>
</evidence>
<dbReference type="InterPro" id="IPR037765">
    <property type="entry name" value="C2B_Tricalbin"/>
</dbReference>
<dbReference type="Pfam" id="PF25331">
    <property type="entry name" value="C2_Mug190_3rd"/>
    <property type="match status" value="1"/>
</dbReference>
<feature type="compositionally biased region" description="Basic and acidic residues" evidence="11">
    <location>
        <begin position="708"/>
        <end position="725"/>
    </location>
</feature>
<evidence type="ECO:0000259" key="13">
    <source>
        <dbReference type="PROSITE" id="PS50004"/>
    </source>
</evidence>
<keyword evidence="10 12" id="KW-0472">Membrane</keyword>
<evidence type="ECO:0000259" key="14">
    <source>
        <dbReference type="PROSITE" id="PS51847"/>
    </source>
</evidence>
<evidence type="ECO:0000256" key="8">
    <source>
        <dbReference type="ARBA" id="ARBA00023055"/>
    </source>
</evidence>
<keyword evidence="9" id="KW-0446">Lipid-binding</keyword>
<evidence type="ECO:0000256" key="9">
    <source>
        <dbReference type="ARBA" id="ARBA00023121"/>
    </source>
</evidence>
<dbReference type="SMART" id="SM00239">
    <property type="entry name" value="C2"/>
    <property type="match status" value="2"/>
</dbReference>
<feature type="domain" description="SMP-LTD" evidence="14">
    <location>
        <begin position="250"/>
        <end position="477"/>
    </location>
</feature>
<keyword evidence="6" id="KW-0256">Endoplasmic reticulum</keyword>
<feature type="compositionally biased region" description="Low complexity" evidence="11">
    <location>
        <begin position="46"/>
        <end position="58"/>
    </location>
</feature>
<dbReference type="Proteomes" id="UP001642405">
    <property type="component" value="Unassembled WGS sequence"/>
</dbReference>
<feature type="compositionally biased region" description="Polar residues" evidence="11">
    <location>
        <begin position="1087"/>
        <end position="1102"/>
    </location>
</feature>
<evidence type="ECO:0008006" key="17">
    <source>
        <dbReference type="Google" id="ProtNLM"/>
    </source>
</evidence>
<keyword evidence="8" id="KW-0445">Lipid transport</keyword>
<feature type="compositionally biased region" description="Low complexity" evidence="11">
    <location>
        <begin position="1201"/>
        <end position="1215"/>
    </location>
</feature>
<evidence type="ECO:0000256" key="12">
    <source>
        <dbReference type="SAM" id="Phobius"/>
    </source>
</evidence>
<feature type="region of interest" description="Disordered" evidence="11">
    <location>
        <begin position="118"/>
        <end position="152"/>
    </location>
</feature>
<organism evidence="15 16">
    <name type="scientific">Sporothrix curviconia</name>
    <dbReference type="NCBI Taxonomy" id="1260050"/>
    <lineage>
        <taxon>Eukaryota</taxon>
        <taxon>Fungi</taxon>
        <taxon>Dikarya</taxon>
        <taxon>Ascomycota</taxon>
        <taxon>Pezizomycotina</taxon>
        <taxon>Sordariomycetes</taxon>
        <taxon>Sordariomycetidae</taxon>
        <taxon>Ophiostomatales</taxon>
        <taxon>Ophiostomataceae</taxon>
        <taxon>Sporothrix</taxon>
    </lineage>
</organism>
<evidence type="ECO:0000256" key="10">
    <source>
        <dbReference type="ARBA" id="ARBA00023136"/>
    </source>
</evidence>
<dbReference type="CDD" id="cd21676">
    <property type="entry name" value="SMP_Mug190"/>
    <property type="match status" value="1"/>
</dbReference>
<keyword evidence="7 12" id="KW-1133">Transmembrane helix</keyword>
<dbReference type="InterPro" id="IPR057349">
    <property type="entry name" value="C2_Mug190_3rd"/>
</dbReference>
<evidence type="ECO:0000256" key="2">
    <source>
        <dbReference type="ARBA" id="ARBA00022448"/>
    </source>
</evidence>
<evidence type="ECO:0000256" key="1">
    <source>
        <dbReference type="ARBA" id="ARBA00004586"/>
    </source>
</evidence>
<feature type="region of interest" description="Disordered" evidence="11">
    <location>
        <begin position="699"/>
        <end position="725"/>
    </location>
</feature>
<feature type="compositionally biased region" description="Low complexity" evidence="11">
    <location>
        <begin position="1227"/>
        <end position="1252"/>
    </location>
</feature>
<protein>
    <recommendedName>
        <fullName evidence="17">C2 domain protein</fullName>
    </recommendedName>
</protein>
<reference evidence="15 16" key="1">
    <citation type="submission" date="2024-01" db="EMBL/GenBank/DDBJ databases">
        <authorList>
            <person name="Allen C."/>
            <person name="Tagirdzhanova G."/>
        </authorList>
    </citation>
    <scope>NUCLEOTIDE SEQUENCE [LARGE SCALE GENOMIC DNA]</scope>
</reference>
<feature type="domain" description="C2" evidence="13">
    <location>
        <begin position="475"/>
        <end position="602"/>
    </location>
</feature>
<dbReference type="PROSITE" id="PS50004">
    <property type="entry name" value="C2"/>
    <property type="match status" value="2"/>
</dbReference>
<dbReference type="Pfam" id="PF00168">
    <property type="entry name" value="C2"/>
    <property type="match status" value="2"/>
</dbReference>
<dbReference type="EMBL" id="CAWUHB010000016">
    <property type="protein sequence ID" value="CAK7218674.1"/>
    <property type="molecule type" value="Genomic_DNA"/>
</dbReference>
<feature type="compositionally biased region" description="Basic and acidic residues" evidence="11">
    <location>
        <begin position="1267"/>
        <end position="1276"/>
    </location>
</feature>
<name>A0ABP0BGG2_9PEZI</name>
<dbReference type="CDD" id="cd04041">
    <property type="entry name" value="C2A_fungal"/>
    <property type="match status" value="1"/>
</dbReference>
<feature type="domain" description="C2" evidence="13">
    <location>
        <begin position="664"/>
        <end position="809"/>
    </location>
</feature>
<proteinExistence type="predicted"/>
<dbReference type="InterPro" id="IPR035892">
    <property type="entry name" value="C2_domain_sf"/>
</dbReference>
<keyword evidence="5" id="KW-0677">Repeat</keyword>
<accession>A0ABP0BGG2</accession>
<evidence type="ECO:0000256" key="3">
    <source>
        <dbReference type="ARBA" id="ARBA00022553"/>
    </source>
</evidence>
<dbReference type="PANTHER" id="PTHR47348:SF3">
    <property type="entry name" value="MEIOTICALLY UP-REGULATED GENE 190 PROTEIN"/>
    <property type="match status" value="1"/>
</dbReference>
<feature type="compositionally biased region" description="Acidic residues" evidence="11">
    <location>
        <begin position="1127"/>
        <end position="1160"/>
    </location>
</feature>
<dbReference type="InterPro" id="IPR000008">
    <property type="entry name" value="C2_dom"/>
</dbReference>
<gene>
    <name evidence="15" type="ORF">SCUCBS95973_003560</name>
</gene>
<keyword evidence="16" id="KW-1185">Reference proteome</keyword>
<feature type="compositionally biased region" description="Basic and acidic residues" evidence="11">
    <location>
        <begin position="878"/>
        <end position="889"/>
    </location>
</feature>
<evidence type="ECO:0000256" key="6">
    <source>
        <dbReference type="ARBA" id="ARBA00022824"/>
    </source>
</evidence>
<feature type="compositionally biased region" description="Basic and acidic residues" evidence="11">
    <location>
        <begin position="32"/>
        <end position="44"/>
    </location>
</feature>
<dbReference type="CDD" id="cd04052">
    <property type="entry name" value="C2B_Tricalbin-like"/>
    <property type="match status" value="1"/>
</dbReference>
<evidence type="ECO:0000313" key="16">
    <source>
        <dbReference type="Proteomes" id="UP001642405"/>
    </source>
</evidence>
<keyword evidence="4 12" id="KW-0812">Transmembrane</keyword>
<feature type="region of interest" description="Disordered" evidence="11">
    <location>
        <begin position="1060"/>
        <end position="1284"/>
    </location>
</feature>
<feature type="transmembrane region" description="Helical" evidence="12">
    <location>
        <begin position="207"/>
        <end position="223"/>
    </location>
</feature>
<evidence type="ECO:0000256" key="11">
    <source>
        <dbReference type="SAM" id="MobiDB-lite"/>
    </source>
</evidence>
<evidence type="ECO:0000313" key="15">
    <source>
        <dbReference type="EMBL" id="CAK7218674.1"/>
    </source>
</evidence>
<dbReference type="InterPro" id="IPR031468">
    <property type="entry name" value="SMP_LBD"/>
</dbReference>
<feature type="region of interest" description="Disordered" evidence="11">
    <location>
        <begin position="1"/>
        <end position="80"/>
    </location>
</feature>
<dbReference type="PROSITE" id="PS51847">
    <property type="entry name" value="SMP"/>
    <property type="match status" value="1"/>
</dbReference>
<dbReference type="Gene3D" id="2.60.40.150">
    <property type="entry name" value="C2 domain"/>
    <property type="match status" value="2"/>
</dbReference>
<feature type="region of interest" description="Disordered" evidence="11">
    <location>
        <begin position="872"/>
        <end position="905"/>
    </location>
</feature>
<comment type="caution">
    <text evidence="15">The sequence shown here is derived from an EMBL/GenBank/DDBJ whole genome shotgun (WGS) entry which is preliminary data.</text>
</comment>
<feature type="region of interest" description="Disordered" evidence="11">
    <location>
        <begin position="638"/>
        <end position="657"/>
    </location>
</feature>
<evidence type="ECO:0000256" key="7">
    <source>
        <dbReference type="ARBA" id="ARBA00022989"/>
    </source>
</evidence>
<feature type="compositionally biased region" description="Polar residues" evidence="11">
    <location>
        <begin position="118"/>
        <end position="129"/>
    </location>
</feature>
<evidence type="ECO:0000256" key="4">
    <source>
        <dbReference type="ARBA" id="ARBA00022692"/>
    </source>
</evidence>
<dbReference type="SUPFAM" id="SSF49562">
    <property type="entry name" value="C2 domain (Calcium/lipid-binding domain, CaLB)"/>
    <property type="match status" value="2"/>
</dbReference>